<dbReference type="AlphaFoldDB" id="A0A0F0LJZ2"/>
<feature type="binding site" evidence="8">
    <location>
        <position position="120"/>
    </location>
    <ligand>
        <name>substrate</name>
    </ligand>
</feature>
<dbReference type="Proteomes" id="UP000033740">
    <property type="component" value="Unassembled WGS sequence"/>
</dbReference>
<dbReference type="Pfam" id="PF02449">
    <property type="entry name" value="Glyco_hydro_42"/>
    <property type="match status" value="1"/>
</dbReference>
<reference evidence="13 14" key="1">
    <citation type="submission" date="2015-02" db="EMBL/GenBank/DDBJ databases">
        <title>Draft genome sequences of ten Microbacterium spp. with emphasis on heavy metal contaminated environments.</title>
        <authorList>
            <person name="Corretto E."/>
        </authorList>
    </citation>
    <scope>NUCLEOTIDE SEQUENCE [LARGE SCALE GENOMIC DNA]</scope>
    <source>
        <strain evidence="13 14">ARN176</strain>
    </source>
</reference>
<dbReference type="PIRSF" id="PIRSF001084">
    <property type="entry name" value="B-galactosidase"/>
    <property type="match status" value="1"/>
</dbReference>
<dbReference type="STRING" id="582680.RS86_01674"/>
<evidence type="ECO:0000256" key="9">
    <source>
        <dbReference type="PIRSR" id="PIRSR001084-3"/>
    </source>
</evidence>
<evidence type="ECO:0000256" key="2">
    <source>
        <dbReference type="ARBA" id="ARBA00005940"/>
    </source>
</evidence>
<dbReference type="GO" id="GO:0046872">
    <property type="term" value="F:metal ion binding"/>
    <property type="evidence" value="ECO:0007669"/>
    <property type="project" value="UniProtKB-KW"/>
</dbReference>
<dbReference type="Gene3D" id="2.60.40.1180">
    <property type="entry name" value="Golgi alpha-mannosidase II"/>
    <property type="match status" value="1"/>
</dbReference>
<protein>
    <recommendedName>
        <fullName evidence="3 6">Beta-galactosidase</fullName>
        <shortName evidence="6">Beta-gal</shortName>
        <ecNumber evidence="3 6">3.2.1.23</ecNumber>
    </recommendedName>
</protein>
<feature type="active site" description="Proton donor" evidence="7">
    <location>
        <position position="159"/>
    </location>
</feature>
<feature type="binding site" evidence="8">
    <location>
        <position position="323"/>
    </location>
    <ligand>
        <name>substrate</name>
    </ligand>
</feature>
<dbReference type="InterPro" id="IPR017853">
    <property type="entry name" value="GH"/>
</dbReference>
<dbReference type="Gene3D" id="3.40.50.880">
    <property type="match status" value="1"/>
</dbReference>
<dbReference type="GO" id="GO:0009341">
    <property type="term" value="C:beta-galactosidase complex"/>
    <property type="evidence" value="ECO:0007669"/>
    <property type="project" value="InterPro"/>
</dbReference>
<feature type="binding site" evidence="9">
    <location>
        <position position="124"/>
    </location>
    <ligand>
        <name>Zn(2+)</name>
        <dbReference type="ChEBI" id="CHEBI:29105"/>
    </ligand>
</feature>
<dbReference type="EC" id="3.2.1.23" evidence="3 6"/>
<evidence type="ECO:0000256" key="1">
    <source>
        <dbReference type="ARBA" id="ARBA00001412"/>
    </source>
</evidence>
<evidence type="ECO:0000313" key="14">
    <source>
        <dbReference type="Proteomes" id="UP000033740"/>
    </source>
</evidence>
<feature type="binding site" evidence="9">
    <location>
        <position position="169"/>
    </location>
    <ligand>
        <name>Zn(2+)</name>
        <dbReference type="ChEBI" id="CHEBI:29105"/>
    </ligand>
</feature>
<dbReference type="GO" id="GO:0006012">
    <property type="term" value="P:galactose metabolic process"/>
    <property type="evidence" value="ECO:0007669"/>
    <property type="project" value="InterPro"/>
</dbReference>
<name>A0A0F0LJZ2_9MICO</name>
<dbReference type="RefSeq" id="WP_052680164.1">
    <property type="nucleotide sequence ID" value="NZ_JYIX01000033.1"/>
</dbReference>
<dbReference type="EMBL" id="JYIX01000033">
    <property type="protein sequence ID" value="KJL33453.1"/>
    <property type="molecule type" value="Genomic_DNA"/>
</dbReference>
<dbReference type="SUPFAM" id="SSF52317">
    <property type="entry name" value="Class I glutamine amidotransferase-like"/>
    <property type="match status" value="1"/>
</dbReference>
<feature type="domain" description="Beta-galactosidase trimerisation" evidence="11">
    <location>
        <begin position="404"/>
        <end position="614"/>
    </location>
</feature>
<dbReference type="Pfam" id="PF08533">
    <property type="entry name" value="Glyco_hydro_42C"/>
    <property type="match status" value="1"/>
</dbReference>
<comment type="caution">
    <text evidence="13">The sequence shown here is derived from an EMBL/GenBank/DDBJ whole genome shotgun (WGS) entry which is preliminary data.</text>
</comment>
<dbReference type="CDD" id="cd03143">
    <property type="entry name" value="A4_beta-galactosidase_middle_domain"/>
    <property type="match status" value="1"/>
</dbReference>
<evidence type="ECO:0000313" key="13">
    <source>
        <dbReference type="EMBL" id="KJL33453.1"/>
    </source>
</evidence>
<dbReference type="InterPro" id="IPR003476">
    <property type="entry name" value="Glyco_hydro_42"/>
</dbReference>
<sequence>MAQHLDDERIREVRIDALAFGGDYNPDQWSEDVWLEDVRLMQEAGVTMVSLPIFSWPQLEPEPGVYDWSWLDRILDLLHDAGIRIDLATATATPPSWLLRAHPEMAPWDSDGHRLEFGSRQTYCPSSPIWRENVARMTRAIAERYGEHPCLAMWHISNEYGDHVSRCWCPESARHFRRWLQDRYGDLDGLNEAWGVNVWGQRYTSWEHIETPKKAPGPINPTKLLDFERFSSDAMLELFQVEIDVLREVTPDIAVTTNFMSMFRDLDYWRFAEREDVVTDDAYPDPMDPTSHVGAALNYGLMRALKGGRPWLLLESSASATSWRDVNVPKAPGKIRVESLQAVAHGSDAVMFFQWRQAKYGQEKFHSSMLGHRGERSRSFQETKALGLELKKLEPVRGSRVRSRVGLVVDWDSWWGSSAVESLPSQQLQWAQQARAWHRALYALGHPVDAVRVGGEASGTPFDRYDVIVAPNLYILEEEPAAALRAFVARGGTLVVGPFSGVVDSTEKVHDGGAPGPLRDLLGVEVDEQWPIADGALEHLSYGEDALAVPHWGEWIEADPDVEIRGAYATGELAGRPAVTRRAHAAGSAWYVSAMLRPEGLAAVFRDVLRTAGLPARDDDSVQAEAVTRSDGTTDYTFLLNHAADPVTFHLPMSGRDLITGSEVAGELTLGAYGVAVVASPRSEPIPFLTLAHTHRPTQATPSKELA</sequence>
<dbReference type="InterPro" id="IPR029062">
    <property type="entry name" value="Class_I_gatase-like"/>
</dbReference>
<dbReference type="PATRIC" id="fig|582680.6.peg.1730"/>
<feature type="domain" description="Beta-galactosidase C-terminal" evidence="12">
    <location>
        <begin position="625"/>
        <end position="678"/>
    </location>
</feature>
<feature type="binding site" evidence="8">
    <location>
        <position position="158"/>
    </location>
    <ligand>
        <name>substrate</name>
    </ligand>
</feature>
<comment type="catalytic activity">
    <reaction evidence="1 6">
        <text>Hydrolysis of terminal non-reducing beta-D-galactose residues in beta-D-galactosides.</text>
        <dbReference type="EC" id="3.2.1.23"/>
    </reaction>
</comment>
<organism evidence="13 14">
    <name type="scientific">Microbacterium azadirachtae</name>
    <dbReference type="NCBI Taxonomy" id="582680"/>
    <lineage>
        <taxon>Bacteria</taxon>
        <taxon>Bacillati</taxon>
        <taxon>Actinomycetota</taxon>
        <taxon>Actinomycetes</taxon>
        <taxon>Micrococcales</taxon>
        <taxon>Microbacteriaceae</taxon>
        <taxon>Microbacterium</taxon>
    </lineage>
</organism>
<dbReference type="InterPro" id="IPR013529">
    <property type="entry name" value="Glyco_hydro_42_N"/>
</dbReference>
<feature type="domain" description="Glycoside hydrolase family 42 N-terminal" evidence="10">
    <location>
        <begin position="23"/>
        <end position="393"/>
    </location>
</feature>
<dbReference type="PANTHER" id="PTHR36447:SF1">
    <property type="entry name" value="BETA-GALACTOSIDASE GANA"/>
    <property type="match status" value="1"/>
</dbReference>
<evidence type="ECO:0000256" key="5">
    <source>
        <dbReference type="ARBA" id="ARBA00023295"/>
    </source>
</evidence>
<dbReference type="Gene3D" id="3.20.20.80">
    <property type="entry name" value="Glycosidases"/>
    <property type="match status" value="1"/>
</dbReference>
<evidence type="ECO:0000256" key="6">
    <source>
        <dbReference type="PIRNR" id="PIRNR001084"/>
    </source>
</evidence>
<evidence type="ECO:0000259" key="12">
    <source>
        <dbReference type="Pfam" id="PF08533"/>
    </source>
</evidence>
<evidence type="ECO:0000259" key="11">
    <source>
        <dbReference type="Pfam" id="PF08532"/>
    </source>
</evidence>
<evidence type="ECO:0000256" key="8">
    <source>
        <dbReference type="PIRSR" id="PIRSR001084-2"/>
    </source>
</evidence>
<dbReference type="InterPro" id="IPR013738">
    <property type="entry name" value="Beta_galactosidase_Trimer"/>
</dbReference>
<feature type="binding site" evidence="9">
    <location>
        <position position="167"/>
    </location>
    <ligand>
        <name>Zn(2+)</name>
        <dbReference type="ChEBI" id="CHEBI:29105"/>
    </ligand>
</feature>
<keyword evidence="5 6" id="KW-0326">Glycosidase</keyword>
<dbReference type="Pfam" id="PF08532">
    <property type="entry name" value="Glyco_hydro_42M"/>
    <property type="match status" value="1"/>
</dbReference>
<feature type="active site" description="Nucleophile" evidence="7">
    <location>
        <position position="315"/>
    </location>
</feature>
<evidence type="ECO:0000256" key="3">
    <source>
        <dbReference type="ARBA" id="ARBA00012756"/>
    </source>
</evidence>
<evidence type="ECO:0000256" key="7">
    <source>
        <dbReference type="PIRSR" id="PIRSR001084-1"/>
    </source>
</evidence>
<dbReference type="SUPFAM" id="SSF51445">
    <property type="entry name" value="(Trans)glycosidases"/>
    <property type="match status" value="1"/>
</dbReference>
<evidence type="ECO:0000259" key="10">
    <source>
        <dbReference type="Pfam" id="PF02449"/>
    </source>
</evidence>
<keyword evidence="14" id="KW-1185">Reference proteome</keyword>
<accession>A0A0F0LJZ2</accession>
<keyword evidence="9" id="KW-0862">Zinc</keyword>
<proteinExistence type="inferred from homology"/>
<keyword evidence="4 6" id="KW-0378">Hydrolase</keyword>
<dbReference type="GO" id="GO:0004565">
    <property type="term" value="F:beta-galactosidase activity"/>
    <property type="evidence" value="ECO:0007669"/>
    <property type="project" value="UniProtKB-EC"/>
</dbReference>
<dbReference type="InterPro" id="IPR013780">
    <property type="entry name" value="Glyco_hydro_b"/>
</dbReference>
<dbReference type="PANTHER" id="PTHR36447">
    <property type="entry name" value="BETA-GALACTOSIDASE GANA"/>
    <property type="match status" value="1"/>
</dbReference>
<dbReference type="InterPro" id="IPR013739">
    <property type="entry name" value="Beta_galactosidase_C"/>
</dbReference>
<comment type="similarity">
    <text evidence="2 6">Belongs to the glycosyl hydrolase 42 family.</text>
</comment>
<evidence type="ECO:0000256" key="4">
    <source>
        <dbReference type="ARBA" id="ARBA00022801"/>
    </source>
</evidence>
<keyword evidence="9" id="KW-0479">Metal-binding</keyword>
<gene>
    <name evidence="13" type="primary">bgaB</name>
    <name evidence="13" type="ORF">RS86_01674</name>
</gene>